<evidence type="ECO:0000313" key="8">
    <source>
        <dbReference type="Proteomes" id="UP000197025"/>
    </source>
</evidence>
<keyword evidence="3 6" id="KW-0812">Transmembrane</keyword>
<sequence length="331" mass="35436">MGRWRWVLGLMIGALALYGAVRGLDLPTLWATLRAGNYGWMLPALLALILSVAARTARWRILLNAPPGVSFLRLWNVLNAGYLVTHVLPFRMGELARVLLLARFPQTPAGLVAMSIVVEHALDLAVVLALTGVALALQPGARGLGLLSHAGPVLTLGALGGLLLGAFRPQWAWWLTDALTRPLPRPLQGRLRREAEAALRGLEVLRTPRALAAALGWSLVAWLATAAHLYAVMGVFLETPDGWVALLTMSALTFGMLVPSTPGYIGVVQGITVWVMGEFGIPQATAFSISVASHGLMYGVLSTLGALGLWLETGQVGLGFLRRTQVEKADR</sequence>
<evidence type="ECO:0000256" key="6">
    <source>
        <dbReference type="SAM" id="Phobius"/>
    </source>
</evidence>
<reference evidence="8" key="1">
    <citation type="submission" date="2017-06" db="EMBL/GenBank/DDBJ databases">
        <authorList>
            <person name="Varghese N."/>
            <person name="Submissions S."/>
        </authorList>
    </citation>
    <scope>NUCLEOTIDE SEQUENCE [LARGE SCALE GENOMIC DNA]</scope>
    <source>
        <strain evidence="8">JAD2</strain>
    </source>
</reference>
<feature type="transmembrane region" description="Helical" evidence="6">
    <location>
        <begin position="243"/>
        <end position="276"/>
    </location>
</feature>
<evidence type="ECO:0000256" key="3">
    <source>
        <dbReference type="ARBA" id="ARBA00022692"/>
    </source>
</evidence>
<evidence type="ECO:0000256" key="5">
    <source>
        <dbReference type="ARBA" id="ARBA00023136"/>
    </source>
</evidence>
<evidence type="ECO:0008006" key="9">
    <source>
        <dbReference type="Google" id="ProtNLM"/>
    </source>
</evidence>
<comment type="subcellular location">
    <subcellularLocation>
        <location evidence="1">Cell membrane</location>
        <topology evidence="1">Multi-pass membrane protein</topology>
    </subcellularLocation>
</comment>
<dbReference type="InterPro" id="IPR022791">
    <property type="entry name" value="L-PG_synthase/AglD"/>
</dbReference>
<keyword evidence="2" id="KW-1003">Cell membrane</keyword>
<dbReference type="AlphaFoldDB" id="A0A212PRZ6"/>
<keyword evidence="5 6" id="KW-0472">Membrane</keyword>
<evidence type="ECO:0000256" key="1">
    <source>
        <dbReference type="ARBA" id="ARBA00004651"/>
    </source>
</evidence>
<gene>
    <name evidence="7" type="ORF">SAMN02746019_00029880</name>
</gene>
<dbReference type="Pfam" id="PF03706">
    <property type="entry name" value="LPG_synthase_TM"/>
    <property type="match status" value="1"/>
</dbReference>
<evidence type="ECO:0000313" key="7">
    <source>
        <dbReference type="EMBL" id="SNB49669.1"/>
    </source>
</evidence>
<keyword evidence="8" id="KW-1185">Reference proteome</keyword>
<evidence type="ECO:0000256" key="4">
    <source>
        <dbReference type="ARBA" id="ARBA00022989"/>
    </source>
</evidence>
<feature type="transmembrane region" description="Helical" evidence="6">
    <location>
        <begin position="144"/>
        <end position="167"/>
    </location>
</feature>
<accession>A0A212PRZ6</accession>
<dbReference type="GO" id="GO:0005886">
    <property type="term" value="C:plasma membrane"/>
    <property type="evidence" value="ECO:0007669"/>
    <property type="project" value="UniProtKB-SubCell"/>
</dbReference>
<feature type="transmembrane region" description="Helical" evidence="6">
    <location>
        <begin position="39"/>
        <end position="57"/>
    </location>
</feature>
<feature type="transmembrane region" description="Helical" evidence="6">
    <location>
        <begin position="210"/>
        <end position="231"/>
    </location>
</feature>
<dbReference type="EMBL" id="FYEK01000002">
    <property type="protein sequence ID" value="SNB49669.1"/>
    <property type="molecule type" value="Genomic_DNA"/>
</dbReference>
<dbReference type="RefSeq" id="WP_159461494.1">
    <property type="nucleotide sequence ID" value="NZ_FYEK01000002.1"/>
</dbReference>
<proteinExistence type="predicted"/>
<name>A0A212PRZ6_9CHLR</name>
<dbReference type="PANTHER" id="PTHR39087:SF2">
    <property type="entry name" value="UPF0104 MEMBRANE PROTEIN MJ1595"/>
    <property type="match status" value="1"/>
</dbReference>
<dbReference type="PANTHER" id="PTHR39087">
    <property type="entry name" value="UPF0104 MEMBRANE PROTEIN MJ1595"/>
    <property type="match status" value="1"/>
</dbReference>
<dbReference type="InParanoid" id="A0A212PRZ6"/>
<feature type="transmembrane region" description="Helical" evidence="6">
    <location>
        <begin position="296"/>
        <end position="321"/>
    </location>
</feature>
<protein>
    <recommendedName>
        <fullName evidence="9">Lysylphosphatidylglycerol synthase TM region</fullName>
    </recommendedName>
</protein>
<dbReference type="Proteomes" id="UP000197025">
    <property type="component" value="Unassembled WGS sequence"/>
</dbReference>
<evidence type="ECO:0000256" key="2">
    <source>
        <dbReference type="ARBA" id="ARBA00022475"/>
    </source>
</evidence>
<dbReference type="OrthoDB" id="144616at2"/>
<keyword evidence="4 6" id="KW-1133">Transmembrane helix</keyword>
<organism evidence="7 8">
    <name type="scientific">Thermoflexus hugenholtzii JAD2</name>
    <dbReference type="NCBI Taxonomy" id="877466"/>
    <lineage>
        <taxon>Bacteria</taxon>
        <taxon>Bacillati</taxon>
        <taxon>Chloroflexota</taxon>
        <taxon>Thermoflexia</taxon>
        <taxon>Thermoflexales</taxon>
        <taxon>Thermoflexaceae</taxon>
        <taxon>Thermoflexus</taxon>
    </lineage>
</organism>
<feature type="transmembrane region" description="Helical" evidence="6">
    <location>
        <begin position="109"/>
        <end position="137"/>
    </location>
</feature>